<proteinExistence type="predicted"/>
<dbReference type="AlphaFoldDB" id="A0A147BVK0"/>
<name>A0A147BVK0_IXORI</name>
<organism evidence="2">
    <name type="scientific">Ixodes ricinus</name>
    <name type="common">Common tick</name>
    <name type="synonym">Acarus ricinus</name>
    <dbReference type="NCBI Taxonomy" id="34613"/>
    <lineage>
        <taxon>Eukaryota</taxon>
        <taxon>Metazoa</taxon>
        <taxon>Ecdysozoa</taxon>
        <taxon>Arthropoda</taxon>
        <taxon>Chelicerata</taxon>
        <taxon>Arachnida</taxon>
        <taxon>Acari</taxon>
        <taxon>Parasitiformes</taxon>
        <taxon>Ixodida</taxon>
        <taxon>Ixodoidea</taxon>
        <taxon>Ixodidae</taxon>
        <taxon>Ixodinae</taxon>
        <taxon>Ixodes</taxon>
    </lineage>
</organism>
<evidence type="ECO:0000313" key="2">
    <source>
        <dbReference type="EMBL" id="JAR94824.1"/>
    </source>
</evidence>
<keyword evidence="1" id="KW-0812">Transmembrane</keyword>
<accession>A0A147BVK0</accession>
<dbReference type="EMBL" id="GEGO01000580">
    <property type="protein sequence ID" value="JAR94824.1"/>
    <property type="molecule type" value="Transcribed_RNA"/>
</dbReference>
<evidence type="ECO:0000256" key="1">
    <source>
        <dbReference type="SAM" id="Phobius"/>
    </source>
</evidence>
<sequence length="91" mass="11214">MLFVSRREVGIFLYLLRAQCNARWLRCCEPAVDYCRDGMYERDVLFCLFFFFCVSLNCTRKRLPLLFILFFFLSFYAYVNRFFFSVRYTVR</sequence>
<keyword evidence="1" id="KW-0472">Membrane</keyword>
<feature type="transmembrane region" description="Helical" evidence="1">
    <location>
        <begin position="65"/>
        <end position="84"/>
    </location>
</feature>
<protein>
    <submittedName>
        <fullName evidence="2">Uncharacterized protein</fullName>
    </submittedName>
</protein>
<reference evidence="2" key="1">
    <citation type="journal article" date="2018" name="PLoS Negl. Trop. Dis.">
        <title>Sialome diversity of ticks revealed by RNAseq of single tick salivary glands.</title>
        <authorList>
            <person name="Perner J."/>
            <person name="Kropackova S."/>
            <person name="Kopacek P."/>
            <person name="Ribeiro J.M."/>
        </authorList>
    </citation>
    <scope>NUCLEOTIDE SEQUENCE</scope>
    <source>
        <strain evidence="2">Siblings of single egg batch collected in Ceske Budejovice</strain>
        <tissue evidence="2">Salivary glands</tissue>
    </source>
</reference>
<keyword evidence="1" id="KW-1133">Transmembrane helix</keyword>